<evidence type="ECO:0000256" key="3">
    <source>
        <dbReference type="RuleBase" id="RU003616"/>
    </source>
</evidence>
<dbReference type="GO" id="GO:0042026">
    <property type="term" value="P:protein refolding"/>
    <property type="evidence" value="ECO:0007669"/>
    <property type="project" value="TreeGrafter"/>
</dbReference>
<dbReference type="GO" id="GO:0051082">
    <property type="term" value="F:unfolded protein binding"/>
    <property type="evidence" value="ECO:0007669"/>
    <property type="project" value="TreeGrafter"/>
</dbReference>
<comment type="similarity">
    <text evidence="2 3">Belongs to the small heat shock protein (HSP20) family.</text>
</comment>
<dbReference type="PRINTS" id="PR00299">
    <property type="entry name" value="ACRYSTALLIN"/>
</dbReference>
<dbReference type="PROSITE" id="PS01031">
    <property type="entry name" value="SHSP"/>
    <property type="match status" value="1"/>
</dbReference>
<evidence type="ECO:0000256" key="1">
    <source>
        <dbReference type="ARBA" id="ARBA00023016"/>
    </source>
</evidence>
<dbReference type="InterPro" id="IPR001436">
    <property type="entry name" value="Alpha-crystallin/sHSP_animal"/>
</dbReference>
<dbReference type="Pfam" id="PF00011">
    <property type="entry name" value="HSP20"/>
    <property type="match status" value="1"/>
</dbReference>
<name>R9TIM3_ACAPC</name>
<dbReference type="CDD" id="cd06526">
    <property type="entry name" value="metazoan_ACD"/>
    <property type="match status" value="1"/>
</dbReference>
<sequence>MASKGSKTAVAKTTGPKHVPTTVRDFFSEDPHFQTNWQDFDKVKDAMFKESRDLWKQMDKDFRQMRCMRDNVMLGRDAEPDTDGGPVQSLTTNPLEKYESGWMFPRRWMLPSMKTPLSQELELFKPEHDHEVIRVKEDDKQLEVSLDTSHYRPDELHVSVHDGQVEIDGRHVEKSEDGKRTLTRSFKRKYTLPEGAKAENVSSNLSSDGVLVIKALKGNPVTNVEIKQIK</sequence>
<evidence type="ECO:0000256" key="2">
    <source>
        <dbReference type="PROSITE-ProRule" id="PRU00285"/>
    </source>
</evidence>
<keyword evidence="1 5" id="KW-0346">Stress response</keyword>
<dbReference type="PANTHER" id="PTHR45640">
    <property type="entry name" value="HEAT SHOCK PROTEIN HSP-12.2-RELATED"/>
    <property type="match status" value="1"/>
</dbReference>
<organism evidence="5">
    <name type="scientific">Acartia pacifica</name>
    <name type="common">Copepod</name>
    <dbReference type="NCBI Taxonomy" id="335913"/>
    <lineage>
        <taxon>Eukaryota</taxon>
        <taxon>Metazoa</taxon>
        <taxon>Ecdysozoa</taxon>
        <taxon>Arthropoda</taxon>
        <taxon>Crustacea</taxon>
        <taxon>Multicrustacea</taxon>
        <taxon>Hexanauplia</taxon>
        <taxon>Copepoda</taxon>
        <taxon>Calanoida</taxon>
        <taxon>Acartiidae</taxon>
        <taxon>Acartia</taxon>
    </lineage>
</organism>
<dbReference type="InterPro" id="IPR002068">
    <property type="entry name" value="A-crystallin/Hsp20_dom"/>
</dbReference>
<dbReference type="Gene3D" id="2.60.40.790">
    <property type="match status" value="1"/>
</dbReference>
<accession>R9TIM3</accession>
<evidence type="ECO:0000313" key="5">
    <source>
        <dbReference type="EMBL" id="AGN29599.1"/>
    </source>
</evidence>
<reference evidence="5" key="1">
    <citation type="journal article" date="2013" name="J. Exp. Mar. Biol. Ecol.">
        <title>An improved method for achieving high-quality RNA for copepod gene transcriptomic studies.</title>
        <authorList>
            <person name="Zhang H."/>
            <person name="Finiguerra M."/>
            <person name="Dam H.G."/>
            <person name="Huang Y."/>
            <person name="Xu D."/>
            <person name="Liu G."/>
            <person name="Lin S."/>
        </authorList>
    </citation>
    <scope>NUCLEOTIDE SEQUENCE</scope>
</reference>
<dbReference type="AlphaFoldDB" id="R9TIM3"/>
<protein>
    <submittedName>
        <fullName evidence="5">Heat shock protein beta-1</fullName>
    </submittedName>
</protein>
<dbReference type="GO" id="GO:0009408">
    <property type="term" value="P:response to heat"/>
    <property type="evidence" value="ECO:0007669"/>
    <property type="project" value="TreeGrafter"/>
</dbReference>
<dbReference type="InterPro" id="IPR008978">
    <property type="entry name" value="HSP20-like_chaperone"/>
</dbReference>
<dbReference type="GO" id="GO:0005737">
    <property type="term" value="C:cytoplasm"/>
    <property type="evidence" value="ECO:0007669"/>
    <property type="project" value="TreeGrafter"/>
</dbReference>
<feature type="domain" description="SHSP" evidence="4">
    <location>
        <begin position="123"/>
        <end position="230"/>
    </location>
</feature>
<dbReference type="SUPFAM" id="SSF49764">
    <property type="entry name" value="HSP20-like chaperones"/>
    <property type="match status" value="1"/>
</dbReference>
<proteinExistence type="evidence at transcript level"/>
<dbReference type="PANTHER" id="PTHR45640:SF13">
    <property type="entry name" value="HEAT SHOCK PROTEIN 22-RELATED"/>
    <property type="match status" value="1"/>
</dbReference>
<dbReference type="EMBL" id="KC989826">
    <property type="protein sequence ID" value="AGN29599.1"/>
    <property type="molecule type" value="mRNA"/>
</dbReference>
<dbReference type="GO" id="GO:0005634">
    <property type="term" value="C:nucleus"/>
    <property type="evidence" value="ECO:0007669"/>
    <property type="project" value="TreeGrafter"/>
</dbReference>
<evidence type="ECO:0000259" key="4">
    <source>
        <dbReference type="PROSITE" id="PS01031"/>
    </source>
</evidence>